<reference evidence="1" key="1">
    <citation type="submission" date="2023-01" db="EMBL/GenBank/DDBJ databases">
        <title>Genome assembly of the deep-sea coral Lophelia pertusa.</title>
        <authorList>
            <person name="Herrera S."/>
            <person name="Cordes E."/>
        </authorList>
    </citation>
    <scope>NUCLEOTIDE SEQUENCE</scope>
    <source>
        <strain evidence="1">USNM1676648</strain>
        <tissue evidence="1">Polyp</tissue>
    </source>
</reference>
<sequence>MRATLNIPGVLSDVYTPAKWQMVWAVIDDLPALMNKVFASESGYNSTKTGKCQ</sequence>
<evidence type="ECO:0000313" key="2">
    <source>
        <dbReference type="Proteomes" id="UP001163046"/>
    </source>
</evidence>
<protein>
    <submittedName>
        <fullName evidence="1">Uncharacterized protein</fullName>
    </submittedName>
</protein>
<feature type="non-terminal residue" evidence="1">
    <location>
        <position position="1"/>
    </location>
</feature>
<organism evidence="1 2">
    <name type="scientific">Desmophyllum pertusum</name>
    <dbReference type="NCBI Taxonomy" id="174260"/>
    <lineage>
        <taxon>Eukaryota</taxon>
        <taxon>Metazoa</taxon>
        <taxon>Cnidaria</taxon>
        <taxon>Anthozoa</taxon>
        <taxon>Hexacorallia</taxon>
        <taxon>Scleractinia</taxon>
        <taxon>Caryophylliina</taxon>
        <taxon>Caryophylliidae</taxon>
        <taxon>Desmophyllum</taxon>
    </lineage>
</organism>
<accession>A0A9X0CJ88</accession>
<name>A0A9X0CJ88_9CNID</name>
<keyword evidence="2" id="KW-1185">Reference proteome</keyword>
<comment type="caution">
    <text evidence="1">The sequence shown here is derived from an EMBL/GenBank/DDBJ whole genome shotgun (WGS) entry which is preliminary data.</text>
</comment>
<dbReference type="Proteomes" id="UP001163046">
    <property type="component" value="Unassembled WGS sequence"/>
</dbReference>
<proteinExistence type="predicted"/>
<dbReference type="AlphaFoldDB" id="A0A9X0CJ88"/>
<gene>
    <name evidence="1" type="ORF">OS493_039496</name>
</gene>
<evidence type="ECO:0000313" key="1">
    <source>
        <dbReference type="EMBL" id="KAJ7348213.1"/>
    </source>
</evidence>
<dbReference type="EMBL" id="MU827502">
    <property type="protein sequence ID" value="KAJ7348213.1"/>
    <property type="molecule type" value="Genomic_DNA"/>
</dbReference>